<accession>A0A179BT57</accession>
<protein>
    <submittedName>
        <fullName evidence="1">Uncharacterized protein</fullName>
    </submittedName>
</protein>
<organism evidence="1">
    <name type="scientific">Rhizobium leguminosarum</name>
    <dbReference type="NCBI Taxonomy" id="384"/>
    <lineage>
        <taxon>Bacteria</taxon>
        <taxon>Pseudomonadati</taxon>
        <taxon>Pseudomonadota</taxon>
        <taxon>Alphaproteobacteria</taxon>
        <taxon>Hyphomicrobiales</taxon>
        <taxon>Rhizobiaceae</taxon>
        <taxon>Rhizobium/Agrobacterium group</taxon>
        <taxon>Rhizobium</taxon>
    </lineage>
</organism>
<dbReference type="EMBL" id="LWBS01000219">
    <property type="protein sequence ID" value="OAP94254.1"/>
    <property type="molecule type" value="Genomic_DNA"/>
</dbReference>
<comment type="caution">
    <text evidence="1">The sequence shown here is derived from an EMBL/GenBank/DDBJ whole genome shotgun (WGS) entry which is preliminary data.</text>
</comment>
<reference evidence="1" key="1">
    <citation type="submission" date="2016-04" db="EMBL/GenBank/DDBJ databases">
        <title>Fast-growing isolate from the root nodules of Vavilovia formosa.</title>
        <authorList>
            <person name="Kimeklis A."/>
            <person name="Safronova V."/>
            <person name="Belimov A."/>
            <person name="Andronov E."/>
        </authorList>
    </citation>
    <scope>NUCLEOTIDE SEQUENCE [LARGE SCALE GENOMIC DNA]</scope>
    <source>
        <strain evidence="1">Vaf-46</strain>
    </source>
</reference>
<sequence length="73" mass="8350">MMSELDDLLRQKAELETRIQEVMAGQIDRLKLEFADLAYKLREIGGLPNAVESVFTDKAGTFNSYRVMRVKKA</sequence>
<name>A0A179BT57_RHILE</name>
<proteinExistence type="predicted"/>
<dbReference type="AlphaFoldDB" id="A0A179BT57"/>
<gene>
    <name evidence="1" type="ORF">A4U53_22150</name>
</gene>
<evidence type="ECO:0000313" key="1">
    <source>
        <dbReference type="EMBL" id="OAP94254.1"/>
    </source>
</evidence>